<evidence type="ECO:0000313" key="3">
    <source>
        <dbReference type="EMBL" id="MFC7079651.1"/>
    </source>
</evidence>
<dbReference type="Gene3D" id="3.10.290.30">
    <property type="entry name" value="MM3350-like"/>
    <property type="match status" value="1"/>
</dbReference>
<comment type="caution">
    <text evidence="3">The sequence shown here is derived from an EMBL/GenBank/DDBJ whole genome shotgun (WGS) entry which is preliminary data.</text>
</comment>
<dbReference type="Pfam" id="PF07929">
    <property type="entry name" value="PRiA4_ORF3"/>
    <property type="match status" value="1"/>
</dbReference>
<dbReference type="RefSeq" id="WP_382209136.1">
    <property type="nucleotide sequence ID" value="NZ_JBHSZH010000005.1"/>
</dbReference>
<accession>A0ABD5WGR2</accession>
<evidence type="ECO:0000259" key="2">
    <source>
        <dbReference type="Pfam" id="PF07929"/>
    </source>
</evidence>
<evidence type="ECO:0000256" key="1">
    <source>
        <dbReference type="SAM" id="MobiDB-lite"/>
    </source>
</evidence>
<dbReference type="AlphaFoldDB" id="A0ABD5WGR2"/>
<evidence type="ECO:0000313" key="4">
    <source>
        <dbReference type="Proteomes" id="UP001596407"/>
    </source>
</evidence>
<organism evidence="3 4">
    <name type="scientific">Halorussus caseinilyticus</name>
    <dbReference type="NCBI Taxonomy" id="3034025"/>
    <lineage>
        <taxon>Archaea</taxon>
        <taxon>Methanobacteriati</taxon>
        <taxon>Methanobacteriota</taxon>
        <taxon>Stenosarchaea group</taxon>
        <taxon>Halobacteria</taxon>
        <taxon>Halobacteriales</taxon>
        <taxon>Haladaptataceae</taxon>
        <taxon>Halorussus</taxon>
    </lineage>
</organism>
<feature type="domain" description="Plasmid pRiA4b Orf3-like" evidence="2">
    <location>
        <begin position="3"/>
        <end position="140"/>
    </location>
</feature>
<gene>
    <name evidence="3" type="ORF">ACFQJ6_05345</name>
</gene>
<dbReference type="SUPFAM" id="SSF159941">
    <property type="entry name" value="MM3350-like"/>
    <property type="match status" value="1"/>
</dbReference>
<dbReference type="EMBL" id="JBHSZH010000005">
    <property type="protein sequence ID" value="MFC7079651.1"/>
    <property type="molecule type" value="Genomic_DNA"/>
</dbReference>
<dbReference type="InterPro" id="IPR024047">
    <property type="entry name" value="MM3350-like_sf"/>
</dbReference>
<protein>
    <recommendedName>
        <fullName evidence="2">Plasmid pRiA4b Orf3-like domain-containing protein</fullName>
    </recommendedName>
</protein>
<dbReference type="Proteomes" id="UP001596407">
    <property type="component" value="Unassembled WGS sequence"/>
</dbReference>
<dbReference type="InterPro" id="IPR012912">
    <property type="entry name" value="Plasmid_pRiA4b_Orf3-like"/>
</dbReference>
<proteinExistence type="predicted"/>
<keyword evidence="4" id="KW-1185">Reference proteome</keyword>
<feature type="region of interest" description="Disordered" evidence="1">
    <location>
        <begin position="130"/>
        <end position="157"/>
    </location>
</feature>
<name>A0ABD5WGR2_9EURY</name>
<reference evidence="3 4" key="1">
    <citation type="journal article" date="2019" name="Int. J. Syst. Evol. Microbiol.">
        <title>The Global Catalogue of Microorganisms (GCM) 10K type strain sequencing project: providing services to taxonomists for standard genome sequencing and annotation.</title>
        <authorList>
            <consortium name="The Broad Institute Genomics Platform"/>
            <consortium name="The Broad Institute Genome Sequencing Center for Infectious Disease"/>
            <person name="Wu L."/>
            <person name="Ma J."/>
        </authorList>
    </citation>
    <scope>NUCLEOTIDE SEQUENCE [LARGE SCALE GENOMIC DNA]</scope>
    <source>
        <strain evidence="3 4">DT72</strain>
    </source>
</reference>
<sequence length="157" mass="18324">MTAYRFRVKFDPDPTSLWRDIVVGENRTVEEFQTAINRAVGLDHGHLWFVGTDEDYWNSEVKYECTEAFGETPNLGGFGFDEETYDASETTIGEMVRQLELEERDRLCYLYDYGDEWRFYAICTEIVGDESSDREPEVRKRKGDPIDQYGASNPRET</sequence>